<evidence type="ECO:0000313" key="3">
    <source>
        <dbReference type="Proteomes" id="UP001162156"/>
    </source>
</evidence>
<evidence type="ECO:0000313" key="2">
    <source>
        <dbReference type="EMBL" id="KAJ8928766.1"/>
    </source>
</evidence>
<proteinExistence type="predicted"/>
<sequence>MCVKVKIQVLGDFVDIKKVVKPESGDTKQNSTSADNVTVKTKNKYRGRYFRRSKPLKTDEVKSNEETMPLENNENIPPQRPRKKNRNFHVDFSLHVSNIEKKY</sequence>
<dbReference type="EMBL" id="JANEYF010005267">
    <property type="protein sequence ID" value="KAJ8928766.1"/>
    <property type="molecule type" value="Genomic_DNA"/>
</dbReference>
<reference evidence="2" key="1">
    <citation type="journal article" date="2023" name="Insect Mol. Biol.">
        <title>Genome sequencing provides insights into the evolution of gene families encoding plant cell wall-degrading enzymes in longhorned beetles.</title>
        <authorList>
            <person name="Shin N.R."/>
            <person name="Okamura Y."/>
            <person name="Kirsch R."/>
            <person name="Pauchet Y."/>
        </authorList>
    </citation>
    <scope>NUCLEOTIDE SEQUENCE</scope>
    <source>
        <strain evidence="2">RBIC_L_NR</strain>
    </source>
</reference>
<keyword evidence="3" id="KW-1185">Reference proteome</keyword>
<feature type="region of interest" description="Disordered" evidence="1">
    <location>
        <begin position="57"/>
        <end position="89"/>
    </location>
</feature>
<organism evidence="2 3">
    <name type="scientific">Rhamnusium bicolor</name>
    <dbReference type="NCBI Taxonomy" id="1586634"/>
    <lineage>
        <taxon>Eukaryota</taxon>
        <taxon>Metazoa</taxon>
        <taxon>Ecdysozoa</taxon>
        <taxon>Arthropoda</taxon>
        <taxon>Hexapoda</taxon>
        <taxon>Insecta</taxon>
        <taxon>Pterygota</taxon>
        <taxon>Neoptera</taxon>
        <taxon>Endopterygota</taxon>
        <taxon>Coleoptera</taxon>
        <taxon>Polyphaga</taxon>
        <taxon>Cucujiformia</taxon>
        <taxon>Chrysomeloidea</taxon>
        <taxon>Cerambycidae</taxon>
        <taxon>Lepturinae</taxon>
        <taxon>Rhagiini</taxon>
        <taxon>Rhamnusium</taxon>
    </lineage>
</organism>
<comment type="caution">
    <text evidence="2">The sequence shown here is derived from an EMBL/GenBank/DDBJ whole genome shotgun (WGS) entry which is preliminary data.</text>
</comment>
<dbReference type="Proteomes" id="UP001162156">
    <property type="component" value="Unassembled WGS sequence"/>
</dbReference>
<name>A0AAV8WSN6_9CUCU</name>
<evidence type="ECO:0000256" key="1">
    <source>
        <dbReference type="SAM" id="MobiDB-lite"/>
    </source>
</evidence>
<dbReference type="AlphaFoldDB" id="A0AAV8WSN6"/>
<protein>
    <submittedName>
        <fullName evidence="2">Uncharacterized protein</fullName>
    </submittedName>
</protein>
<accession>A0AAV8WSN6</accession>
<gene>
    <name evidence="2" type="ORF">NQ314_018624</name>
</gene>